<proteinExistence type="predicted"/>
<feature type="signal peptide" evidence="1">
    <location>
        <begin position="1"/>
        <end position="23"/>
    </location>
</feature>
<dbReference type="OrthoDB" id="544930at2759"/>
<dbReference type="InterPro" id="IPR036058">
    <property type="entry name" value="Kazal_dom_sf"/>
</dbReference>
<dbReference type="SMART" id="SM00280">
    <property type="entry name" value="KAZAL"/>
    <property type="match status" value="5"/>
</dbReference>
<dbReference type="PROSITE" id="PS51465">
    <property type="entry name" value="KAZAL_2"/>
    <property type="match status" value="4"/>
</dbReference>
<evidence type="ECO:0000313" key="4">
    <source>
        <dbReference type="Proteomes" id="UP001055712"/>
    </source>
</evidence>
<dbReference type="EMBL" id="SIDB01000001">
    <property type="protein sequence ID" value="KAI3438749.1"/>
    <property type="molecule type" value="Genomic_DNA"/>
</dbReference>
<dbReference type="InterPro" id="IPR053265">
    <property type="entry name" value="Serpin"/>
</dbReference>
<dbReference type="PANTHER" id="PTHR21131:SF0">
    <property type="entry name" value="GEO10195P1-RELATED"/>
    <property type="match status" value="1"/>
</dbReference>
<feature type="domain" description="Kazal-like" evidence="2">
    <location>
        <begin position="133"/>
        <end position="185"/>
    </location>
</feature>
<dbReference type="Pfam" id="PF00050">
    <property type="entry name" value="Kazal_1"/>
    <property type="match status" value="5"/>
</dbReference>
<reference evidence="3" key="2">
    <citation type="submission" date="2020-11" db="EMBL/GenBank/DDBJ databases">
        <authorList>
            <person name="Cecchin M."/>
            <person name="Marcolungo L."/>
            <person name="Rossato M."/>
            <person name="Girolomoni L."/>
            <person name="Cosentino E."/>
            <person name="Cuine S."/>
            <person name="Li-Beisson Y."/>
            <person name="Delledonne M."/>
            <person name="Ballottari M."/>
        </authorList>
    </citation>
    <scope>NUCLEOTIDE SEQUENCE</scope>
    <source>
        <strain evidence="3">211/11P</strain>
        <tissue evidence="3">Whole cell</tissue>
    </source>
</reference>
<protein>
    <recommendedName>
        <fullName evidence="2">Kazal-like domain-containing protein</fullName>
    </recommendedName>
</protein>
<evidence type="ECO:0000256" key="1">
    <source>
        <dbReference type="SAM" id="SignalP"/>
    </source>
</evidence>
<evidence type="ECO:0000313" key="3">
    <source>
        <dbReference type="EMBL" id="KAI3438749.1"/>
    </source>
</evidence>
<feature type="domain" description="Kazal-like" evidence="2">
    <location>
        <begin position="269"/>
        <end position="307"/>
    </location>
</feature>
<dbReference type="Gene3D" id="3.30.60.30">
    <property type="match status" value="5"/>
</dbReference>
<dbReference type="SUPFAM" id="SSF100895">
    <property type="entry name" value="Kazal-type serine protease inhibitors"/>
    <property type="match status" value="5"/>
</dbReference>
<feature type="chain" id="PRO_5038563438" description="Kazal-like domain-containing protein" evidence="1">
    <location>
        <begin position="24"/>
        <end position="443"/>
    </location>
</feature>
<name>A0A9D4U0K7_CHLVU</name>
<feature type="domain" description="Kazal-like" evidence="2">
    <location>
        <begin position="205"/>
        <end position="260"/>
    </location>
</feature>
<keyword evidence="4" id="KW-1185">Reference proteome</keyword>
<dbReference type="Proteomes" id="UP001055712">
    <property type="component" value="Unassembled WGS sequence"/>
</dbReference>
<sequence length="443" mass="45001">MKRCLQFAALLALLAVAAAPVAAVTPACPSLLTLVEKLPDSLIFAELLAAAKEAKPSSDLQAKRRLLTTADPLPAFRACPRILSPVCATDGRQFANDCVAASYGAEVACRGPCPCGATASSSSQGPVDPVMGPCPVVYAPVCGVNGRTYQSKCYAGDAKIACQGACPCGQAGRTRELLADGKCSKEYVPVCGVDQVTYANACMAGDVEVACTGPCPCSQGPLLCPAIWAPVCGVDNKTYGSACAAGSTKVDCQGECPCKQAASADDVVCFSIVQPVCGTDDKTYTNQCFAQVAGVAAACSGECPCPDLLKSLETRGGLLLVPDDDTLLAVLDGLGNSTGTADAVSADELSNAMLKELLARHIILMDAGRNKPPAASKEGTPVMTEAGQQLQLFADGEGAPKSVSTGPPQAETIPVLASQEGCKLAVYQIPAVLDGPAGSAGSQ</sequence>
<feature type="domain" description="Kazal-like" evidence="2">
    <location>
        <begin position="78"/>
        <end position="114"/>
    </location>
</feature>
<dbReference type="PANTHER" id="PTHR21131">
    <property type="entry name" value="SERINE-TYPE ENDOPEPTIDASE INHIBITOR"/>
    <property type="match status" value="1"/>
</dbReference>
<gene>
    <name evidence="3" type="ORF">D9Q98_001168</name>
</gene>
<keyword evidence="1" id="KW-0732">Signal</keyword>
<dbReference type="CDD" id="cd00104">
    <property type="entry name" value="KAZAL_FS"/>
    <property type="match status" value="5"/>
</dbReference>
<dbReference type="InterPro" id="IPR002350">
    <property type="entry name" value="Kazal_dom"/>
</dbReference>
<organism evidence="3 4">
    <name type="scientific">Chlorella vulgaris</name>
    <name type="common">Green alga</name>
    <dbReference type="NCBI Taxonomy" id="3077"/>
    <lineage>
        <taxon>Eukaryota</taxon>
        <taxon>Viridiplantae</taxon>
        <taxon>Chlorophyta</taxon>
        <taxon>core chlorophytes</taxon>
        <taxon>Trebouxiophyceae</taxon>
        <taxon>Chlorellales</taxon>
        <taxon>Chlorellaceae</taxon>
        <taxon>Chlorella clade</taxon>
        <taxon>Chlorella</taxon>
    </lineage>
</organism>
<accession>A0A9D4U0K7</accession>
<reference evidence="3" key="1">
    <citation type="journal article" date="2019" name="Plant J.">
        <title>Chlorella vulgaris genome assembly and annotation reveals the molecular basis for metabolic acclimation to high light conditions.</title>
        <authorList>
            <person name="Cecchin M."/>
            <person name="Marcolungo L."/>
            <person name="Rossato M."/>
            <person name="Girolomoni L."/>
            <person name="Cosentino E."/>
            <person name="Cuine S."/>
            <person name="Li-Beisson Y."/>
            <person name="Delledonne M."/>
            <person name="Ballottari M."/>
        </authorList>
    </citation>
    <scope>NUCLEOTIDE SEQUENCE</scope>
    <source>
        <strain evidence="3">211/11P</strain>
    </source>
</reference>
<dbReference type="AlphaFoldDB" id="A0A9D4U0K7"/>
<evidence type="ECO:0000259" key="2">
    <source>
        <dbReference type="PROSITE" id="PS51465"/>
    </source>
</evidence>
<comment type="caution">
    <text evidence="3">The sequence shown here is derived from an EMBL/GenBank/DDBJ whole genome shotgun (WGS) entry which is preliminary data.</text>
</comment>